<dbReference type="Pfam" id="PF02616">
    <property type="entry name" value="SMC_ScpA"/>
    <property type="match status" value="1"/>
</dbReference>
<name>D1AKC8_SEBTE</name>
<dbReference type="Proteomes" id="UP000000845">
    <property type="component" value="Chromosome"/>
</dbReference>
<proteinExistence type="predicted"/>
<dbReference type="HOGENOM" id="CLU_038686_3_3_0"/>
<dbReference type="RefSeq" id="WP_012861638.1">
    <property type="nucleotide sequence ID" value="NC_013517.1"/>
</dbReference>
<evidence type="ECO:0000256" key="1">
    <source>
        <dbReference type="ARBA" id="ARBA00044777"/>
    </source>
</evidence>
<dbReference type="Gene3D" id="1.10.10.580">
    <property type="entry name" value="Structural maintenance of chromosome 1. Chain E"/>
    <property type="match status" value="1"/>
</dbReference>
<dbReference type="KEGG" id="str:Sterm_2190"/>
<accession>D1AKC8</accession>
<dbReference type="AlphaFoldDB" id="D1AKC8"/>
<organism evidence="2 3">
    <name type="scientific">Sebaldella termitidis (strain ATCC 33386 / NCTC 11300)</name>
    <dbReference type="NCBI Taxonomy" id="526218"/>
    <lineage>
        <taxon>Bacteria</taxon>
        <taxon>Fusobacteriati</taxon>
        <taxon>Fusobacteriota</taxon>
        <taxon>Fusobacteriia</taxon>
        <taxon>Fusobacteriales</taxon>
        <taxon>Leptotrichiaceae</taxon>
        <taxon>Sebaldella</taxon>
    </lineage>
</organism>
<reference evidence="3" key="1">
    <citation type="submission" date="2009-09" db="EMBL/GenBank/DDBJ databases">
        <title>The complete chromosome of Sebaldella termitidis ATCC 33386.</title>
        <authorList>
            <consortium name="US DOE Joint Genome Institute (JGI-PGF)"/>
            <person name="Lucas S."/>
            <person name="Copeland A."/>
            <person name="Lapidus A."/>
            <person name="Glavina del Rio T."/>
            <person name="Dalin E."/>
            <person name="Tice H."/>
            <person name="Bruce D."/>
            <person name="Goodwin L."/>
            <person name="Pitluck S."/>
            <person name="Kyrpides N."/>
            <person name="Mavromatis K."/>
            <person name="Ivanova N."/>
            <person name="Mikhailova N."/>
            <person name="Sims D."/>
            <person name="Meincke L."/>
            <person name="Brettin T."/>
            <person name="Detter J.C."/>
            <person name="Han C."/>
            <person name="Larimer F."/>
            <person name="Land M."/>
            <person name="Hauser L."/>
            <person name="Markowitz V."/>
            <person name="Cheng J.F."/>
            <person name="Hugenholtz P."/>
            <person name="Woyke T."/>
            <person name="Wu D."/>
            <person name="Eisen J.A."/>
        </authorList>
    </citation>
    <scope>NUCLEOTIDE SEQUENCE [LARGE SCALE GENOMIC DNA]</scope>
    <source>
        <strain evidence="3">ATCC 33386 / NCTC 11300</strain>
    </source>
</reference>
<dbReference type="Gene3D" id="6.10.250.2410">
    <property type="match status" value="1"/>
</dbReference>
<keyword evidence="3" id="KW-1185">Reference proteome</keyword>
<dbReference type="InterPro" id="IPR003768">
    <property type="entry name" value="ScpA"/>
</dbReference>
<dbReference type="EMBL" id="CP001739">
    <property type="protein sequence ID" value="ACZ09044.1"/>
    <property type="molecule type" value="Genomic_DNA"/>
</dbReference>
<dbReference type="InterPro" id="IPR023093">
    <property type="entry name" value="ScpA-like_C"/>
</dbReference>
<gene>
    <name evidence="2" type="ordered locus">Sterm_2190</name>
</gene>
<dbReference type="PANTHER" id="PTHR33969:SF2">
    <property type="entry name" value="SEGREGATION AND CONDENSATION PROTEIN A"/>
    <property type="match status" value="1"/>
</dbReference>
<reference evidence="2 3" key="2">
    <citation type="journal article" date="2010" name="Stand. Genomic Sci.">
        <title>Complete genome sequence of Sebaldella termitidis type strain (NCTC 11300).</title>
        <authorList>
            <person name="Harmon-Smith M."/>
            <person name="Celia L."/>
            <person name="Chertkov O."/>
            <person name="Lapidus A."/>
            <person name="Copeland A."/>
            <person name="Glavina Del Rio T."/>
            <person name="Nolan M."/>
            <person name="Lucas S."/>
            <person name="Tice H."/>
            <person name="Cheng J.F."/>
            <person name="Han C."/>
            <person name="Detter J.C."/>
            <person name="Bruce D."/>
            <person name="Goodwin L."/>
            <person name="Pitluck S."/>
            <person name="Pati A."/>
            <person name="Liolios K."/>
            <person name="Ivanova N."/>
            <person name="Mavromatis K."/>
            <person name="Mikhailova N."/>
            <person name="Chen A."/>
            <person name="Palaniappan K."/>
            <person name="Land M."/>
            <person name="Hauser L."/>
            <person name="Chang Y.J."/>
            <person name="Jeffries C.D."/>
            <person name="Brettin T."/>
            <person name="Goker M."/>
            <person name="Beck B."/>
            <person name="Bristow J."/>
            <person name="Eisen J.A."/>
            <person name="Markowitz V."/>
            <person name="Hugenholtz P."/>
            <person name="Kyrpides N.C."/>
            <person name="Klenk H.P."/>
            <person name="Chen F."/>
        </authorList>
    </citation>
    <scope>NUCLEOTIDE SEQUENCE [LARGE SCALE GENOMIC DNA]</scope>
    <source>
        <strain evidence="3">ATCC 33386 / NCTC 11300</strain>
    </source>
</reference>
<dbReference type="eggNOG" id="COG1354">
    <property type="taxonomic scope" value="Bacteria"/>
</dbReference>
<evidence type="ECO:0000313" key="2">
    <source>
        <dbReference type="EMBL" id="ACZ09044.1"/>
    </source>
</evidence>
<evidence type="ECO:0000313" key="3">
    <source>
        <dbReference type="Proteomes" id="UP000000845"/>
    </source>
</evidence>
<dbReference type="PANTHER" id="PTHR33969">
    <property type="entry name" value="SEGREGATION AND CONDENSATION PROTEIN A"/>
    <property type="match status" value="1"/>
</dbReference>
<dbReference type="STRING" id="526218.Sterm_2190"/>
<protein>
    <recommendedName>
        <fullName evidence="1">Segregation and condensation protein A</fullName>
    </recommendedName>
</protein>
<sequence length="232" mass="27780">MSMAIQIKLENFEGPLDLLIHLVEKNKMDITKIDIFQIIEDYLMYIKEAQELNLKVKVEFLVMATELIEIKAYSILNKGKKEEREEDLEKRIIEYKLFKEISEKMAEYENEYNIAYKRSGLQSVVPSEIEYDLSALSINNLFSHFKNLLKEEVKITIKVELEEEYTIEEAYKEVYEMINTKERVNFNMLLKNKYTRLRIVSLFLCILDLFKDGVIDIQFEENEFYVMRLNYV</sequence>